<protein>
    <recommendedName>
        <fullName evidence="2">HD-GYP domain-containing protein</fullName>
    </recommendedName>
</protein>
<proteinExistence type="predicted"/>
<organism evidence="3 4">
    <name type="scientific">Oceanospirillum multiglobuliferum</name>
    <dbReference type="NCBI Taxonomy" id="64969"/>
    <lineage>
        <taxon>Bacteria</taxon>
        <taxon>Pseudomonadati</taxon>
        <taxon>Pseudomonadota</taxon>
        <taxon>Gammaproteobacteria</taxon>
        <taxon>Oceanospirillales</taxon>
        <taxon>Oceanospirillaceae</taxon>
        <taxon>Oceanospirillum</taxon>
    </lineage>
</organism>
<dbReference type="CDD" id="cd00077">
    <property type="entry name" value="HDc"/>
    <property type="match status" value="1"/>
</dbReference>
<dbReference type="PANTHER" id="PTHR43155">
    <property type="entry name" value="CYCLIC DI-GMP PHOSPHODIESTERASE PA4108-RELATED"/>
    <property type="match status" value="1"/>
</dbReference>
<dbReference type="PANTHER" id="PTHR43155:SF2">
    <property type="entry name" value="CYCLIC DI-GMP PHOSPHODIESTERASE PA4108"/>
    <property type="match status" value="1"/>
</dbReference>
<gene>
    <name evidence="3" type="ORF">BTE48_10090</name>
</gene>
<dbReference type="AlphaFoldDB" id="A0A1T4R345"/>
<dbReference type="SUPFAM" id="SSF109604">
    <property type="entry name" value="HD-domain/PDEase-like"/>
    <property type="match status" value="1"/>
</dbReference>
<dbReference type="STRING" id="64969.SAMN02745127_02128"/>
<dbReference type="RefSeq" id="WP_078745711.1">
    <property type="nucleotide sequence ID" value="NZ_FUXG01000014.1"/>
</dbReference>
<dbReference type="OrthoDB" id="9816273at2"/>
<evidence type="ECO:0000313" key="4">
    <source>
        <dbReference type="Proteomes" id="UP000191418"/>
    </source>
</evidence>
<feature type="domain" description="HD-GYP" evidence="2">
    <location>
        <begin position="142"/>
        <end position="337"/>
    </location>
</feature>
<dbReference type="Pfam" id="PF13487">
    <property type="entry name" value="HD_5"/>
    <property type="match status" value="1"/>
</dbReference>
<dbReference type="PROSITE" id="PS51832">
    <property type="entry name" value="HD_GYP"/>
    <property type="match status" value="1"/>
</dbReference>
<dbReference type="Proteomes" id="UP000191418">
    <property type="component" value="Unassembled WGS sequence"/>
</dbReference>
<dbReference type="InterPro" id="IPR037522">
    <property type="entry name" value="HD_GYP_dom"/>
</dbReference>
<feature type="compositionally biased region" description="Low complexity" evidence="1">
    <location>
        <begin position="73"/>
        <end position="91"/>
    </location>
</feature>
<dbReference type="InterPro" id="IPR003607">
    <property type="entry name" value="HD/PDEase_dom"/>
</dbReference>
<dbReference type="Pfam" id="PF11871">
    <property type="entry name" value="DUF3391"/>
    <property type="match status" value="1"/>
</dbReference>
<dbReference type="GO" id="GO:0008081">
    <property type="term" value="F:phosphoric diester hydrolase activity"/>
    <property type="evidence" value="ECO:0007669"/>
    <property type="project" value="UniProtKB-ARBA"/>
</dbReference>
<evidence type="ECO:0000256" key="1">
    <source>
        <dbReference type="SAM" id="MobiDB-lite"/>
    </source>
</evidence>
<sequence length="413" mass="46086">MLKKVLINQLLPGMRVVKVDIGWENFPHSKGAFTVNSSEDIVKLYEHCKTVLIEVAAVQGEDQVQTEPEENNTNESNSEPTTTATTASSSARTDLRAKISEQMVTESYLETLSALRTLFDQVRSGNTIDDEALQGCVRNLLLSTAARPETLSLLSQLTEKDSSLERKSLDVAVLSLMFGRYLGMKSEQLQQLGMAALLHDIGMLKVPAELLQQTEMLSVGQRLQIQKHVEYGCYILEAYSRLKPLIGIIAYHHERYDGTGYPAGLRGKRIPLPSRILHLTTTFEALTRNRHYSEQSSTTNALSKIYAWRNQVVDATLVEKFIKAVGIYPIGTLVQLNDRRIGVVTALHERLRSRPKLKPLFDTNGSLLDDRSEIDLSQIEYQDLKINRALEAGKVPPSVFNQIGGLLGLNPNI</sequence>
<keyword evidence="4" id="KW-1185">Reference proteome</keyword>
<accession>A0A1T4R345</accession>
<dbReference type="EMBL" id="MTSM01000011">
    <property type="protein sequence ID" value="OPX55270.1"/>
    <property type="molecule type" value="Genomic_DNA"/>
</dbReference>
<comment type="caution">
    <text evidence="3">The sequence shown here is derived from an EMBL/GenBank/DDBJ whole genome shotgun (WGS) entry which is preliminary data.</text>
</comment>
<dbReference type="InterPro" id="IPR021812">
    <property type="entry name" value="DUF3391"/>
</dbReference>
<feature type="region of interest" description="Disordered" evidence="1">
    <location>
        <begin position="60"/>
        <end position="93"/>
    </location>
</feature>
<dbReference type="Gene3D" id="1.10.3210.10">
    <property type="entry name" value="Hypothetical protein af1432"/>
    <property type="match status" value="1"/>
</dbReference>
<reference evidence="3 4" key="1">
    <citation type="submission" date="2017-01" db="EMBL/GenBank/DDBJ databases">
        <title>Genome Sequencing of a Marine Spirillum, Oceanospirillum multiglobuliferum ATCC 33336, from Japan.</title>
        <authorList>
            <person name="Carney J.G."/>
            <person name="Trachtenberg A.M."/>
            <person name="Rheaume B.A."/>
            <person name="Linnane J.D."/>
            <person name="Pitts N.L."/>
            <person name="Mykles D.L."/>
            <person name="Maclea K.S."/>
        </authorList>
    </citation>
    <scope>NUCLEOTIDE SEQUENCE [LARGE SCALE GENOMIC DNA]</scope>
    <source>
        <strain evidence="3 4">ATCC 33336</strain>
    </source>
</reference>
<evidence type="ECO:0000313" key="3">
    <source>
        <dbReference type="EMBL" id="OPX55270.1"/>
    </source>
</evidence>
<name>A0A1T4R345_9GAMM</name>
<evidence type="ECO:0000259" key="2">
    <source>
        <dbReference type="PROSITE" id="PS51832"/>
    </source>
</evidence>